<feature type="domain" description="C-type lectin" evidence="5">
    <location>
        <begin position="217"/>
        <end position="315"/>
    </location>
</feature>
<dbReference type="EMBL" id="CP111020">
    <property type="protein sequence ID" value="WAR13807.1"/>
    <property type="molecule type" value="Genomic_DNA"/>
</dbReference>
<evidence type="ECO:0000259" key="5">
    <source>
        <dbReference type="PROSITE" id="PS50041"/>
    </source>
</evidence>
<dbReference type="InterPro" id="IPR018378">
    <property type="entry name" value="C-type_lectin_CS"/>
</dbReference>
<dbReference type="Gene3D" id="2.10.70.10">
    <property type="entry name" value="Complement Module, domain 1"/>
    <property type="match status" value="1"/>
</dbReference>
<evidence type="ECO:0000256" key="3">
    <source>
        <dbReference type="PROSITE-ProRule" id="PRU00302"/>
    </source>
</evidence>
<gene>
    <name evidence="7" type="ORF">MAR_003912</name>
</gene>
<dbReference type="Proteomes" id="UP001164746">
    <property type="component" value="Chromosome 9"/>
</dbReference>
<organism evidence="7 8">
    <name type="scientific">Mya arenaria</name>
    <name type="common">Soft-shell clam</name>
    <dbReference type="NCBI Taxonomy" id="6604"/>
    <lineage>
        <taxon>Eukaryota</taxon>
        <taxon>Metazoa</taxon>
        <taxon>Spiralia</taxon>
        <taxon>Lophotrochozoa</taxon>
        <taxon>Mollusca</taxon>
        <taxon>Bivalvia</taxon>
        <taxon>Autobranchia</taxon>
        <taxon>Heteroconchia</taxon>
        <taxon>Euheterodonta</taxon>
        <taxon>Imparidentia</taxon>
        <taxon>Neoheterodontei</taxon>
        <taxon>Myida</taxon>
        <taxon>Myoidea</taxon>
        <taxon>Myidae</taxon>
        <taxon>Mya</taxon>
    </lineage>
</organism>
<evidence type="ECO:0000259" key="6">
    <source>
        <dbReference type="PROSITE" id="PS50923"/>
    </source>
</evidence>
<evidence type="ECO:0000313" key="8">
    <source>
        <dbReference type="Proteomes" id="UP001164746"/>
    </source>
</evidence>
<feature type="domain" description="Sushi" evidence="6">
    <location>
        <begin position="132"/>
        <end position="190"/>
    </location>
</feature>
<dbReference type="Pfam" id="PF00084">
    <property type="entry name" value="Sushi"/>
    <property type="match status" value="1"/>
</dbReference>
<reference evidence="7" key="1">
    <citation type="submission" date="2022-11" db="EMBL/GenBank/DDBJ databases">
        <title>Centuries of genome instability and evolution in soft-shell clam transmissible cancer (bioRxiv).</title>
        <authorList>
            <person name="Hart S.F.M."/>
            <person name="Yonemitsu M.A."/>
            <person name="Giersch R.M."/>
            <person name="Beal B.F."/>
            <person name="Arriagada G."/>
            <person name="Davis B.W."/>
            <person name="Ostrander E.A."/>
            <person name="Goff S.P."/>
            <person name="Metzger M.J."/>
        </authorList>
    </citation>
    <scope>NUCLEOTIDE SEQUENCE</scope>
    <source>
        <strain evidence="7">MELC-2E11</strain>
        <tissue evidence="7">Siphon/mantle</tissue>
    </source>
</reference>
<dbReference type="SUPFAM" id="SSF56436">
    <property type="entry name" value="C-type lectin-like"/>
    <property type="match status" value="1"/>
</dbReference>
<dbReference type="CDD" id="cd00033">
    <property type="entry name" value="CCP"/>
    <property type="match status" value="1"/>
</dbReference>
<comment type="caution">
    <text evidence="3">Lacks conserved residue(s) required for the propagation of feature annotation.</text>
</comment>
<keyword evidence="8" id="KW-1185">Reference proteome</keyword>
<keyword evidence="4" id="KW-0472">Membrane</keyword>
<dbReference type="InterPro" id="IPR035976">
    <property type="entry name" value="Sushi/SCR/CCP_sf"/>
</dbReference>
<dbReference type="SUPFAM" id="SSF57535">
    <property type="entry name" value="Complement control module/SCR domain"/>
    <property type="match status" value="1"/>
</dbReference>
<protein>
    <submittedName>
        <fullName evidence="7">MRC1-like protein</fullName>
    </submittedName>
</protein>
<dbReference type="InterPro" id="IPR016187">
    <property type="entry name" value="CTDL_fold"/>
</dbReference>
<evidence type="ECO:0000256" key="1">
    <source>
        <dbReference type="ARBA" id="ARBA00022729"/>
    </source>
</evidence>
<dbReference type="InterPro" id="IPR000436">
    <property type="entry name" value="Sushi_SCR_CCP_dom"/>
</dbReference>
<evidence type="ECO:0000313" key="7">
    <source>
        <dbReference type="EMBL" id="WAR13807.1"/>
    </source>
</evidence>
<dbReference type="CDD" id="cd00037">
    <property type="entry name" value="CLECT"/>
    <property type="match status" value="1"/>
</dbReference>
<dbReference type="SMART" id="SM00034">
    <property type="entry name" value="CLECT"/>
    <property type="match status" value="1"/>
</dbReference>
<dbReference type="InterPro" id="IPR016186">
    <property type="entry name" value="C-type_lectin-like/link_sf"/>
</dbReference>
<dbReference type="PROSITE" id="PS00615">
    <property type="entry name" value="C_TYPE_LECTIN_1"/>
    <property type="match status" value="1"/>
</dbReference>
<dbReference type="SMART" id="SM00032">
    <property type="entry name" value="CCP"/>
    <property type="match status" value="1"/>
</dbReference>
<dbReference type="Pfam" id="PF00059">
    <property type="entry name" value="Lectin_C"/>
    <property type="match status" value="1"/>
</dbReference>
<sequence>MESYLTFEFVFFLTLSVIFIAKGTLLSYTVTQRKCPKKIELGFATMLESKVADDCVEKCALRNHCTFLMYVHRVNICKLYSVDIPSFPEDVTNTVPCIIVKRSDIGPLPGVDVCNCQDWETCDPGSKACRKTECPPPPDMMGRSVLGNLNHNGARIRFSCQAGYHVTNSGKSFTCVDGEWQTPPFTSCDIVTACAVGNKWRTTELGLLLVVANTEVTYDNALMCCHNNVGQLLRVDSLEVKAMLDKEMAGSNDELWLDGRRFDNDVNGFVFSDGTPITETFWLPPEPNEYASCIRRVGEYWRDRDCKYQFGFICQRSKENGGFNIPAA</sequence>
<dbReference type="InterPro" id="IPR001304">
    <property type="entry name" value="C-type_lectin-like"/>
</dbReference>
<keyword evidence="4" id="KW-0812">Transmembrane</keyword>
<evidence type="ECO:0000256" key="4">
    <source>
        <dbReference type="SAM" id="Phobius"/>
    </source>
</evidence>
<name>A0ABY7EV28_MYAAR</name>
<keyword evidence="2" id="KW-1015">Disulfide bond</keyword>
<feature type="transmembrane region" description="Helical" evidence="4">
    <location>
        <begin position="6"/>
        <end position="28"/>
    </location>
</feature>
<dbReference type="PROSITE" id="PS50041">
    <property type="entry name" value="C_TYPE_LECTIN_2"/>
    <property type="match status" value="1"/>
</dbReference>
<keyword evidence="1" id="KW-0732">Signal</keyword>
<keyword evidence="4" id="KW-1133">Transmembrane helix</keyword>
<dbReference type="Gene3D" id="3.10.100.10">
    <property type="entry name" value="Mannose-Binding Protein A, subunit A"/>
    <property type="match status" value="1"/>
</dbReference>
<evidence type="ECO:0000256" key="2">
    <source>
        <dbReference type="ARBA" id="ARBA00023157"/>
    </source>
</evidence>
<dbReference type="PROSITE" id="PS50923">
    <property type="entry name" value="SUSHI"/>
    <property type="match status" value="1"/>
</dbReference>
<keyword evidence="3" id="KW-0768">Sushi</keyword>
<accession>A0ABY7EV28</accession>
<proteinExistence type="predicted"/>